<dbReference type="HAMAP" id="MF_01368">
    <property type="entry name" value="Ribosomal_bL17"/>
    <property type="match status" value="1"/>
</dbReference>
<name>A0A9W7Y0S8_9FUNG</name>
<keyword evidence="6" id="KW-1185">Reference proteome</keyword>
<comment type="similarity">
    <text evidence="1 4">Belongs to the bacterial ribosomal protein bL17 family.</text>
</comment>
<dbReference type="PANTHER" id="PTHR14413:SF16">
    <property type="entry name" value="LARGE RIBOSOMAL SUBUNIT PROTEIN BL17M"/>
    <property type="match status" value="1"/>
</dbReference>
<evidence type="ECO:0000313" key="6">
    <source>
        <dbReference type="Proteomes" id="UP001149813"/>
    </source>
</evidence>
<keyword evidence="2 4" id="KW-0689">Ribosomal protein</keyword>
<comment type="caution">
    <text evidence="5">The sequence shown here is derived from an EMBL/GenBank/DDBJ whole genome shotgun (WGS) entry which is preliminary data.</text>
</comment>
<dbReference type="OrthoDB" id="275000at2759"/>
<dbReference type="Pfam" id="PF01196">
    <property type="entry name" value="Ribosomal_L17"/>
    <property type="match status" value="1"/>
</dbReference>
<evidence type="ECO:0008006" key="7">
    <source>
        <dbReference type="Google" id="ProtNLM"/>
    </source>
</evidence>
<evidence type="ECO:0000256" key="4">
    <source>
        <dbReference type="RuleBase" id="RU000660"/>
    </source>
</evidence>
<proteinExistence type="inferred from homology"/>
<evidence type="ECO:0000256" key="3">
    <source>
        <dbReference type="ARBA" id="ARBA00023274"/>
    </source>
</evidence>
<accession>A0A9W7Y0S8</accession>
<dbReference type="SUPFAM" id="SSF64263">
    <property type="entry name" value="Prokaryotic ribosomal protein L17"/>
    <property type="match status" value="1"/>
</dbReference>
<dbReference type="InterPro" id="IPR047859">
    <property type="entry name" value="Ribosomal_bL17_CS"/>
</dbReference>
<protein>
    <recommendedName>
        <fullName evidence="7">Ribosomal protein L17</fullName>
    </recommendedName>
</protein>
<evidence type="ECO:0000256" key="1">
    <source>
        <dbReference type="ARBA" id="ARBA00008777"/>
    </source>
</evidence>
<dbReference type="GO" id="GO:0006412">
    <property type="term" value="P:translation"/>
    <property type="evidence" value="ECO:0007669"/>
    <property type="project" value="InterPro"/>
</dbReference>
<dbReference type="Proteomes" id="UP001149813">
    <property type="component" value="Unassembled WGS sequence"/>
</dbReference>
<dbReference type="AlphaFoldDB" id="A0A9W7Y0S8"/>
<dbReference type="GO" id="GO:0003735">
    <property type="term" value="F:structural constituent of ribosome"/>
    <property type="evidence" value="ECO:0007669"/>
    <property type="project" value="InterPro"/>
</dbReference>
<dbReference type="InterPro" id="IPR036373">
    <property type="entry name" value="Ribosomal_bL17_sf"/>
</dbReference>
<sequence>MHGGSAHRKLNMKSALRRQVLRNLTTDLIKHGRIETTVPRAKELRRLADKMITLGKRGSVHDRHQIEAYLYQPKAVVPLLMDTYAKRFADRPGGFTRIIPIGNRKGDNAPMAMIEILNTDEPLAEVSFSYLVRSLASMQIESETKIVDAALSPKMDESAVFTDKRLFKKALQQQRTKEKFAIKIQKAIKNMQMSTEQLQEIVDADVARAQKVLDRHSGKKIQRFVKETWPENTPAML</sequence>
<keyword evidence="3 4" id="KW-0687">Ribonucleoprotein</keyword>
<gene>
    <name evidence="5" type="ORF">LPJ53_003107</name>
</gene>
<dbReference type="PANTHER" id="PTHR14413">
    <property type="entry name" value="RIBOSOMAL PROTEIN L17"/>
    <property type="match status" value="1"/>
</dbReference>
<dbReference type="PROSITE" id="PS01167">
    <property type="entry name" value="RIBOSOMAL_L17"/>
    <property type="match status" value="1"/>
</dbReference>
<dbReference type="NCBIfam" id="TIGR00059">
    <property type="entry name" value="L17"/>
    <property type="match status" value="1"/>
</dbReference>
<dbReference type="EMBL" id="JANBOJ010000110">
    <property type="protein sequence ID" value="KAJ1722467.1"/>
    <property type="molecule type" value="Genomic_DNA"/>
</dbReference>
<reference evidence="5" key="1">
    <citation type="submission" date="2022-07" db="EMBL/GenBank/DDBJ databases">
        <title>Phylogenomic reconstructions and comparative analyses of Kickxellomycotina fungi.</title>
        <authorList>
            <person name="Reynolds N.K."/>
            <person name="Stajich J.E."/>
            <person name="Barry K."/>
            <person name="Grigoriev I.V."/>
            <person name="Crous P."/>
            <person name="Smith M.E."/>
        </authorList>
    </citation>
    <scope>NUCLEOTIDE SEQUENCE</scope>
    <source>
        <strain evidence="5">NBRC 32514</strain>
    </source>
</reference>
<dbReference type="Gene3D" id="3.90.1030.10">
    <property type="entry name" value="Ribosomal protein L17"/>
    <property type="match status" value="1"/>
</dbReference>
<evidence type="ECO:0000313" key="5">
    <source>
        <dbReference type="EMBL" id="KAJ1722467.1"/>
    </source>
</evidence>
<dbReference type="InterPro" id="IPR000456">
    <property type="entry name" value="Ribosomal_bL17"/>
</dbReference>
<organism evidence="5 6">
    <name type="scientific">Coemansia erecta</name>
    <dbReference type="NCBI Taxonomy" id="147472"/>
    <lineage>
        <taxon>Eukaryota</taxon>
        <taxon>Fungi</taxon>
        <taxon>Fungi incertae sedis</taxon>
        <taxon>Zoopagomycota</taxon>
        <taxon>Kickxellomycotina</taxon>
        <taxon>Kickxellomycetes</taxon>
        <taxon>Kickxellales</taxon>
        <taxon>Kickxellaceae</taxon>
        <taxon>Coemansia</taxon>
    </lineage>
</organism>
<evidence type="ECO:0000256" key="2">
    <source>
        <dbReference type="ARBA" id="ARBA00022980"/>
    </source>
</evidence>
<dbReference type="GO" id="GO:0005762">
    <property type="term" value="C:mitochondrial large ribosomal subunit"/>
    <property type="evidence" value="ECO:0007669"/>
    <property type="project" value="TreeGrafter"/>
</dbReference>